<reference evidence="1 2" key="2">
    <citation type="journal article" date="2019" name="G3 (Bethesda)">
        <title>Hybrid Assembly of the Genome of the Entomopathogenic Nematode Steinernema carpocapsae Identifies the X-Chromosome.</title>
        <authorList>
            <person name="Serra L."/>
            <person name="Macchietto M."/>
            <person name="Macias-Munoz A."/>
            <person name="McGill C.J."/>
            <person name="Rodriguez I.M."/>
            <person name="Rodriguez B."/>
            <person name="Murad R."/>
            <person name="Mortazavi A."/>
        </authorList>
    </citation>
    <scope>NUCLEOTIDE SEQUENCE [LARGE SCALE GENOMIC DNA]</scope>
    <source>
        <strain evidence="1 2">ALL</strain>
    </source>
</reference>
<evidence type="ECO:0000313" key="1">
    <source>
        <dbReference type="EMBL" id="TKR65053.1"/>
    </source>
</evidence>
<keyword evidence="2" id="KW-1185">Reference proteome</keyword>
<accession>A0A4U5M8T4</accession>
<gene>
    <name evidence="1" type="ORF">L596_025516</name>
</gene>
<proteinExistence type="predicted"/>
<name>A0A4U5M8T4_STECR</name>
<dbReference type="EMBL" id="AZBU02000009">
    <property type="protein sequence ID" value="TKR65053.1"/>
    <property type="molecule type" value="Genomic_DNA"/>
</dbReference>
<reference evidence="1 2" key="1">
    <citation type="journal article" date="2015" name="Genome Biol.">
        <title>Comparative genomics of Steinernema reveals deeply conserved gene regulatory networks.</title>
        <authorList>
            <person name="Dillman A.R."/>
            <person name="Macchietto M."/>
            <person name="Porter C.F."/>
            <person name="Rogers A."/>
            <person name="Williams B."/>
            <person name="Antoshechkin I."/>
            <person name="Lee M.M."/>
            <person name="Goodwin Z."/>
            <person name="Lu X."/>
            <person name="Lewis E.E."/>
            <person name="Goodrich-Blair H."/>
            <person name="Stock S.P."/>
            <person name="Adams B.J."/>
            <person name="Sternberg P.W."/>
            <person name="Mortazavi A."/>
        </authorList>
    </citation>
    <scope>NUCLEOTIDE SEQUENCE [LARGE SCALE GENOMIC DNA]</scope>
    <source>
        <strain evidence="1 2">ALL</strain>
    </source>
</reference>
<organism evidence="1 2">
    <name type="scientific">Steinernema carpocapsae</name>
    <name type="common">Entomopathogenic nematode</name>
    <dbReference type="NCBI Taxonomy" id="34508"/>
    <lineage>
        <taxon>Eukaryota</taxon>
        <taxon>Metazoa</taxon>
        <taxon>Ecdysozoa</taxon>
        <taxon>Nematoda</taxon>
        <taxon>Chromadorea</taxon>
        <taxon>Rhabditida</taxon>
        <taxon>Tylenchina</taxon>
        <taxon>Panagrolaimomorpha</taxon>
        <taxon>Strongyloidoidea</taxon>
        <taxon>Steinernematidae</taxon>
        <taxon>Steinernema</taxon>
    </lineage>
</organism>
<evidence type="ECO:0000313" key="2">
    <source>
        <dbReference type="Proteomes" id="UP000298663"/>
    </source>
</evidence>
<sequence>MEFIPFEFIDQVLFQHFYDTSPFQNLSTSWGEKAKTLLKSYFPVDLHISCSLDNDKTGYKSNLFIDPESQVFWISGKAYFLEKIVITNYCSSFNAPVSSSKTIINALRSYLTSTPIFPKELFIIFGDCPEVNMVELLSFLENDI</sequence>
<protein>
    <submittedName>
        <fullName evidence="1">Uncharacterized protein</fullName>
    </submittedName>
</protein>
<comment type="caution">
    <text evidence="1">The sequence shown here is derived from an EMBL/GenBank/DDBJ whole genome shotgun (WGS) entry which is preliminary data.</text>
</comment>
<dbReference type="AlphaFoldDB" id="A0A4U5M8T4"/>
<dbReference type="Proteomes" id="UP000298663">
    <property type="component" value="Unassembled WGS sequence"/>
</dbReference>